<evidence type="ECO:0000256" key="1">
    <source>
        <dbReference type="SAM" id="SignalP"/>
    </source>
</evidence>
<protein>
    <submittedName>
        <fullName evidence="2">Uncharacterized protein</fullName>
    </submittedName>
</protein>
<proteinExistence type="predicted"/>
<sequence length="90" mass="9708">MVYFSSYSVTFLLLSFSYQAAASPRSNQKPCSGLDSSSNKGVASCCSPGHTCYQNGICGFAVGKYKGHECPNTFLFQHSRVNSEFSTDIG</sequence>
<dbReference type="EMBL" id="MU007055">
    <property type="protein sequence ID" value="KAF2428334.1"/>
    <property type="molecule type" value="Genomic_DNA"/>
</dbReference>
<accession>A0A9P4NN40</accession>
<feature type="chain" id="PRO_5040389610" evidence="1">
    <location>
        <begin position="23"/>
        <end position="90"/>
    </location>
</feature>
<reference evidence="2" key="1">
    <citation type="journal article" date="2020" name="Stud. Mycol.">
        <title>101 Dothideomycetes genomes: a test case for predicting lifestyles and emergence of pathogens.</title>
        <authorList>
            <person name="Haridas S."/>
            <person name="Albert R."/>
            <person name="Binder M."/>
            <person name="Bloem J."/>
            <person name="Labutti K."/>
            <person name="Salamov A."/>
            <person name="Andreopoulos B."/>
            <person name="Baker S."/>
            <person name="Barry K."/>
            <person name="Bills G."/>
            <person name="Bluhm B."/>
            <person name="Cannon C."/>
            <person name="Castanera R."/>
            <person name="Culley D."/>
            <person name="Daum C."/>
            <person name="Ezra D."/>
            <person name="Gonzalez J."/>
            <person name="Henrissat B."/>
            <person name="Kuo A."/>
            <person name="Liang C."/>
            <person name="Lipzen A."/>
            <person name="Lutzoni F."/>
            <person name="Magnuson J."/>
            <person name="Mondo S."/>
            <person name="Nolan M."/>
            <person name="Ohm R."/>
            <person name="Pangilinan J."/>
            <person name="Park H.-J."/>
            <person name="Ramirez L."/>
            <person name="Alfaro M."/>
            <person name="Sun H."/>
            <person name="Tritt A."/>
            <person name="Yoshinaga Y."/>
            <person name="Zwiers L.-H."/>
            <person name="Turgeon B."/>
            <person name="Goodwin S."/>
            <person name="Spatafora J."/>
            <person name="Crous P."/>
            <person name="Grigoriev I."/>
        </authorList>
    </citation>
    <scope>NUCLEOTIDE SEQUENCE</scope>
    <source>
        <strain evidence="2">CBS 130266</strain>
    </source>
</reference>
<comment type="caution">
    <text evidence="2">The sequence shown here is derived from an EMBL/GenBank/DDBJ whole genome shotgun (WGS) entry which is preliminary data.</text>
</comment>
<dbReference type="AlphaFoldDB" id="A0A9P4NN40"/>
<evidence type="ECO:0000313" key="2">
    <source>
        <dbReference type="EMBL" id="KAF2428334.1"/>
    </source>
</evidence>
<organism evidence="2 3">
    <name type="scientific">Tothia fuscella</name>
    <dbReference type="NCBI Taxonomy" id="1048955"/>
    <lineage>
        <taxon>Eukaryota</taxon>
        <taxon>Fungi</taxon>
        <taxon>Dikarya</taxon>
        <taxon>Ascomycota</taxon>
        <taxon>Pezizomycotina</taxon>
        <taxon>Dothideomycetes</taxon>
        <taxon>Pleosporomycetidae</taxon>
        <taxon>Venturiales</taxon>
        <taxon>Cylindrosympodiaceae</taxon>
        <taxon>Tothia</taxon>
    </lineage>
</organism>
<keyword evidence="3" id="KW-1185">Reference proteome</keyword>
<keyword evidence="1" id="KW-0732">Signal</keyword>
<name>A0A9P4NN40_9PEZI</name>
<feature type="signal peptide" evidence="1">
    <location>
        <begin position="1"/>
        <end position="22"/>
    </location>
</feature>
<dbReference type="Proteomes" id="UP000800235">
    <property type="component" value="Unassembled WGS sequence"/>
</dbReference>
<evidence type="ECO:0000313" key="3">
    <source>
        <dbReference type="Proteomes" id="UP000800235"/>
    </source>
</evidence>
<gene>
    <name evidence="2" type="ORF">EJ08DRAFT_735716</name>
</gene>